<feature type="compositionally biased region" description="Polar residues" evidence="1">
    <location>
        <begin position="117"/>
        <end position="126"/>
    </location>
</feature>
<dbReference type="EMBL" id="OZ035845">
    <property type="protein sequence ID" value="CAL1600388.1"/>
    <property type="molecule type" value="Genomic_DNA"/>
</dbReference>
<reference evidence="2 3" key="1">
    <citation type="submission" date="2024-04" db="EMBL/GenBank/DDBJ databases">
        <authorList>
            <person name="Waldvogel A.-M."/>
            <person name="Schoenle A."/>
        </authorList>
    </citation>
    <scope>NUCLEOTIDE SEQUENCE [LARGE SCALE GENOMIC DNA]</scope>
</reference>
<evidence type="ECO:0000313" key="3">
    <source>
        <dbReference type="Proteomes" id="UP001497482"/>
    </source>
</evidence>
<feature type="compositionally biased region" description="Basic and acidic residues" evidence="1">
    <location>
        <begin position="137"/>
        <end position="147"/>
    </location>
</feature>
<protein>
    <submittedName>
        <fullName evidence="2">Uncharacterized protein</fullName>
    </submittedName>
</protein>
<dbReference type="Proteomes" id="UP001497482">
    <property type="component" value="Chromosome 23"/>
</dbReference>
<dbReference type="AlphaFoldDB" id="A0AAV2LDE2"/>
<evidence type="ECO:0000256" key="1">
    <source>
        <dbReference type="SAM" id="MobiDB-lite"/>
    </source>
</evidence>
<feature type="compositionally biased region" description="Basic and acidic residues" evidence="1">
    <location>
        <begin position="26"/>
        <end position="41"/>
    </location>
</feature>
<accession>A0AAV2LDE2</accession>
<feature type="region of interest" description="Disordered" evidence="1">
    <location>
        <begin position="1"/>
        <end position="147"/>
    </location>
</feature>
<gene>
    <name evidence="2" type="ORF">KC01_LOCUS28484</name>
</gene>
<evidence type="ECO:0000313" key="2">
    <source>
        <dbReference type="EMBL" id="CAL1600388.1"/>
    </source>
</evidence>
<organism evidence="2 3">
    <name type="scientific">Knipowitschia caucasica</name>
    <name type="common">Caucasian dwarf goby</name>
    <name type="synonym">Pomatoschistus caucasicus</name>
    <dbReference type="NCBI Taxonomy" id="637954"/>
    <lineage>
        <taxon>Eukaryota</taxon>
        <taxon>Metazoa</taxon>
        <taxon>Chordata</taxon>
        <taxon>Craniata</taxon>
        <taxon>Vertebrata</taxon>
        <taxon>Euteleostomi</taxon>
        <taxon>Actinopterygii</taxon>
        <taxon>Neopterygii</taxon>
        <taxon>Teleostei</taxon>
        <taxon>Neoteleostei</taxon>
        <taxon>Acanthomorphata</taxon>
        <taxon>Gobiaria</taxon>
        <taxon>Gobiiformes</taxon>
        <taxon>Gobioidei</taxon>
        <taxon>Gobiidae</taxon>
        <taxon>Gobiinae</taxon>
        <taxon>Knipowitschia</taxon>
    </lineage>
</organism>
<proteinExistence type="predicted"/>
<name>A0AAV2LDE2_KNICA</name>
<sequence length="147" mass="16283">MGLEQTGCGFEPGHEQDFSGDSLPKYLHEEKEEGGGGRLERNGLILNVSKTKSKTKSKNKEMIISFTGPSGPQTGLGVHLDRRPDWESTWTADRIGSPPRPQTRLGVHLDHRPDWESTWTTDQTGSPPGPQTGLGVHLDRRPDWEST</sequence>
<keyword evidence="3" id="KW-1185">Reference proteome</keyword>